<dbReference type="InterPro" id="IPR050241">
    <property type="entry name" value="NAD-cap_RNA_hydrolase_NudC"/>
</dbReference>
<keyword evidence="8" id="KW-0520">NAD</keyword>
<dbReference type="InterPro" id="IPR015376">
    <property type="entry name" value="Znr_NADH_PPase"/>
</dbReference>
<evidence type="ECO:0000256" key="9">
    <source>
        <dbReference type="ARBA" id="ARBA00023679"/>
    </source>
</evidence>
<dbReference type="EMBL" id="AMZN01000015">
    <property type="protein sequence ID" value="ELR72605.1"/>
    <property type="molecule type" value="Genomic_DNA"/>
</dbReference>
<dbReference type="InterPro" id="IPR020084">
    <property type="entry name" value="NUDIX_hydrolase_CS"/>
</dbReference>
<dbReference type="OrthoDB" id="9787476at2"/>
<sequence length="300" mass="33987">MKPQHYSNPYFDRATWLRKETASISQNDFLIISVEEKFYFSHSNGEPEPFLFPLQLFKAFSREITFLGRVEDKNLWTLQLPSSGLMDLQVLPSDGEFFNIRELVGLLNREQAAYLSYALGIHRWHTVSRFCGACGAPTESRENGHVRRCTSPACATLFFPQISPAVIVLIEYRPEGDEPLCLLSKGRTSDGLVCSTFAGFVEVGESLEEAVVREMQEEVNLNVGRIRYVSSQPWPFSSSLMAGFVAEAATMEFKVDGEEIKDAGWFTATELRKLVAADKIMLSRPDSIARYLIESWIWNN</sequence>
<dbReference type="STRING" id="1237149.C900_00984"/>
<dbReference type="InterPro" id="IPR015797">
    <property type="entry name" value="NUDIX_hydrolase-like_dom_sf"/>
</dbReference>
<dbReference type="RefSeq" id="WP_009578655.1">
    <property type="nucleotide sequence ID" value="NZ_AMZN01000015.1"/>
</dbReference>
<evidence type="ECO:0000256" key="6">
    <source>
        <dbReference type="ARBA" id="ARBA00022801"/>
    </source>
</evidence>
<keyword evidence="6" id="KW-0378">Hydrolase</keyword>
<dbReference type="SUPFAM" id="SSF55811">
    <property type="entry name" value="Nudix"/>
    <property type="match status" value="1"/>
</dbReference>
<evidence type="ECO:0000256" key="7">
    <source>
        <dbReference type="ARBA" id="ARBA00022842"/>
    </source>
</evidence>
<dbReference type="PROSITE" id="PS51462">
    <property type="entry name" value="NUDIX"/>
    <property type="match status" value="1"/>
</dbReference>
<comment type="cofactor">
    <cofactor evidence="2">
        <name>Zn(2+)</name>
        <dbReference type="ChEBI" id="CHEBI:29105"/>
    </cofactor>
</comment>
<evidence type="ECO:0000256" key="4">
    <source>
        <dbReference type="ARBA" id="ARBA00012381"/>
    </source>
</evidence>
<evidence type="ECO:0000256" key="5">
    <source>
        <dbReference type="ARBA" id="ARBA00022723"/>
    </source>
</evidence>
<dbReference type="Gene3D" id="3.90.79.20">
    <property type="match status" value="1"/>
</dbReference>
<dbReference type="PANTHER" id="PTHR42904:SF6">
    <property type="entry name" value="NAD-CAPPED RNA HYDROLASE NUDT12"/>
    <property type="match status" value="1"/>
</dbReference>
<protein>
    <recommendedName>
        <fullName evidence="4">NAD(+) diphosphatase</fullName>
        <ecNumber evidence="4">3.6.1.22</ecNumber>
    </recommendedName>
</protein>
<keyword evidence="12" id="KW-1185">Reference proteome</keyword>
<dbReference type="GO" id="GO:0046872">
    <property type="term" value="F:metal ion binding"/>
    <property type="evidence" value="ECO:0007669"/>
    <property type="project" value="UniProtKB-KW"/>
</dbReference>
<accession>L8JUY2</accession>
<evidence type="ECO:0000256" key="1">
    <source>
        <dbReference type="ARBA" id="ARBA00001946"/>
    </source>
</evidence>
<evidence type="ECO:0000259" key="10">
    <source>
        <dbReference type="PROSITE" id="PS51462"/>
    </source>
</evidence>
<reference evidence="11 12" key="1">
    <citation type="submission" date="2012-12" db="EMBL/GenBank/DDBJ databases">
        <title>Genome assembly of Fulvivirga imtechensis AK7.</title>
        <authorList>
            <person name="Nupur N."/>
            <person name="Khatri I."/>
            <person name="Kumar R."/>
            <person name="Subramanian S."/>
            <person name="Pinnaka A."/>
        </authorList>
    </citation>
    <scope>NUCLEOTIDE SEQUENCE [LARGE SCALE GENOMIC DNA]</scope>
    <source>
        <strain evidence="11 12">AK7</strain>
    </source>
</reference>
<dbReference type="eggNOG" id="COG2816">
    <property type="taxonomic scope" value="Bacteria"/>
</dbReference>
<feature type="domain" description="Nudix hydrolase" evidence="10">
    <location>
        <begin position="160"/>
        <end position="289"/>
    </location>
</feature>
<gene>
    <name evidence="11" type="ORF">C900_00984</name>
</gene>
<proteinExistence type="inferred from homology"/>
<dbReference type="Proteomes" id="UP000011135">
    <property type="component" value="Unassembled WGS sequence"/>
</dbReference>
<dbReference type="PATRIC" id="fig|1237149.3.peg.1186"/>
<dbReference type="PANTHER" id="PTHR42904">
    <property type="entry name" value="NUDIX HYDROLASE, NUDC SUBFAMILY"/>
    <property type="match status" value="1"/>
</dbReference>
<dbReference type="CDD" id="cd03429">
    <property type="entry name" value="NUDIX_NADH_pyrophosphatase_Nudt13"/>
    <property type="match status" value="1"/>
</dbReference>
<keyword evidence="5" id="KW-0479">Metal-binding</keyword>
<evidence type="ECO:0000256" key="2">
    <source>
        <dbReference type="ARBA" id="ARBA00001947"/>
    </source>
</evidence>
<dbReference type="GO" id="GO:0006742">
    <property type="term" value="P:NADP+ catabolic process"/>
    <property type="evidence" value="ECO:0007669"/>
    <property type="project" value="TreeGrafter"/>
</dbReference>
<evidence type="ECO:0000313" key="12">
    <source>
        <dbReference type="Proteomes" id="UP000011135"/>
    </source>
</evidence>
<dbReference type="EC" id="3.6.1.22" evidence="4"/>
<evidence type="ECO:0000256" key="8">
    <source>
        <dbReference type="ARBA" id="ARBA00023027"/>
    </source>
</evidence>
<dbReference type="Pfam" id="PF09297">
    <property type="entry name" value="Zn_ribbon_NUD"/>
    <property type="match status" value="1"/>
</dbReference>
<comment type="catalytic activity">
    <reaction evidence="9">
        <text>a 5'-end NAD(+)-phospho-ribonucleoside in mRNA + H2O = a 5'-end phospho-adenosine-phospho-ribonucleoside in mRNA + beta-nicotinamide D-ribonucleotide + 2 H(+)</text>
        <dbReference type="Rhea" id="RHEA:60876"/>
        <dbReference type="Rhea" id="RHEA-COMP:15698"/>
        <dbReference type="Rhea" id="RHEA-COMP:15719"/>
        <dbReference type="ChEBI" id="CHEBI:14649"/>
        <dbReference type="ChEBI" id="CHEBI:15377"/>
        <dbReference type="ChEBI" id="CHEBI:15378"/>
        <dbReference type="ChEBI" id="CHEBI:144029"/>
        <dbReference type="ChEBI" id="CHEBI:144051"/>
    </reaction>
    <physiologicalReaction direction="left-to-right" evidence="9">
        <dbReference type="Rhea" id="RHEA:60877"/>
    </physiologicalReaction>
</comment>
<dbReference type="GO" id="GO:0035529">
    <property type="term" value="F:NADH pyrophosphatase activity"/>
    <property type="evidence" value="ECO:0007669"/>
    <property type="project" value="TreeGrafter"/>
</dbReference>
<dbReference type="NCBIfam" id="NF001299">
    <property type="entry name" value="PRK00241.1"/>
    <property type="match status" value="1"/>
</dbReference>
<organism evidence="11 12">
    <name type="scientific">Fulvivirga imtechensis AK7</name>
    <dbReference type="NCBI Taxonomy" id="1237149"/>
    <lineage>
        <taxon>Bacteria</taxon>
        <taxon>Pseudomonadati</taxon>
        <taxon>Bacteroidota</taxon>
        <taxon>Cytophagia</taxon>
        <taxon>Cytophagales</taxon>
        <taxon>Fulvivirgaceae</taxon>
        <taxon>Fulvivirga</taxon>
    </lineage>
</organism>
<dbReference type="PROSITE" id="PS00893">
    <property type="entry name" value="NUDIX_BOX"/>
    <property type="match status" value="1"/>
</dbReference>
<dbReference type="Gene3D" id="3.90.79.10">
    <property type="entry name" value="Nucleoside Triphosphate Pyrophosphohydrolase"/>
    <property type="match status" value="1"/>
</dbReference>
<dbReference type="InterPro" id="IPR000086">
    <property type="entry name" value="NUDIX_hydrolase_dom"/>
</dbReference>
<dbReference type="Pfam" id="PF00293">
    <property type="entry name" value="NUDIX"/>
    <property type="match status" value="1"/>
</dbReference>
<keyword evidence="7" id="KW-0460">Magnesium</keyword>
<comment type="cofactor">
    <cofactor evidence="1">
        <name>Mg(2+)</name>
        <dbReference type="ChEBI" id="CHEBI:18420"/>
    </cofactor>
</comment>
<dbReference type="GO" id="GO:0019677">
    <property type="term" value="P:NAD+ catabolic process"/>
    <property type="evidence" value="ECO:0007669"/>
    <property type="project" value="TreeGrafter"/>
</dbReference>
<dbReference type="AlphaFoldDB" id="L8JUY2"/>
<evidence type="ECO:0000313" key="11">
    <source>
        <dbReference type="EMBL" id="ELR72605.1"/>
    </source>
</evidence>
<dbReference type="GO" id="GO:0005829">
    <property type="term" value="C:cytosol"/>
    <property type="evidence" value="ECO:0007669"/>
    <property type="project" value="TreeGrafter"/>
</dbReference>
<comment type="caution">
    <text evidence="11">The sequence shown here is derived from an EMBL/GenBank/DDBJ whole genome shotgun (WGS) entry which is preliminary data.</text>
</comment>
<evidence type="ECO:0000256" key="3">
    <source>
        <dbReference type="ARBA" id="ARBA00009595"/>
    </source>
</evidence>
<dbReference type="InterPro" id="IPR049734">
    <property type="entry name" value="NudC-like_C"/>
</dbReference>
<name>L8JUY2_9BACT</name>
<comment type="similarity">
    <text evidence="3">Belongs to the Nudix hydrolase family. NudC subfamily.</text>
</comment>